<proteinExistence type="predicted"/>
<feature type="compositionally biased region" description="Low complexity" evidence="1">
    <location>
        <begin position="215"/>
        <end position="238"/>
    </location>
</feature>
<protein>
    <submittedName>
        <fullName evidence="2">Uncharacterized protein</fullName>
    </submittedName>
</protein>
<feature type="compositionally biased region" description="Acidic residues" evidence="1">
    <location>
        <begin position="122"/>
        <end position="138"/>
    </location>
</feature>
<feature type="compositionally biased region" description="Polar residues" evidence="1">
    <location>
        <begin position="149"/>
        <end position="170"/>
    </location>
</feature>
<accession>A0AAD5TC74</accession>
<evidence type="ECO:0000256" key="1">
    <source>
        <dbReference type="SAM" id="MobiDB-lite"/>
    </source>
</evidence>
<keyword evidence="3" id="KW-1185">Reference proteome</keyword>
<dbReference type="Proteomes" id="UP001212152">
    <property type="component" value="Unassembled WGS sequence"/>
</dbReference>
<feature type="compositionally biased region" description="Polar residues" evidence="1">
    <location>
        <begin position="194"/>
        <end position="214"/>
    </location>
</feature>
<evidence type="ECO:0000313" key="2">
    <source>
        <dbReference type="EMBL" id="KAJ3167255.1"/>
    </source>
</evidence>
<reference evidence="2" key="1">
    <citation type="submission" date="2020-05" db="EMBL/GenBank/DDBJ databases">
        <title>Phylogenomic resolution of chytrid fungi.</title>
        <authorList>
            <person name="Stajich J.E."/>
            <person name="Amses K."/>
            <person name="Simmons R."/>
            <person name="Seto K."/>
            <person name="Myers J."/>
            <person name="Bonds A."/>
            <person name="Quandt C.A."/>
            <person name="Barry K."/>
            <person name="Liu P."/>
            <person name="Grigoriev I."/>
            <person name="Longcore J.E."/>
            <person name="James T.Y."/>
        </authorList>
    </citation>
    <scope>NUCLEOTIDE SEQUENCE</scope>
    <source>
        <strain evidence="2">JEL0379</strain>
    </source>
</reference>
<dbReference type="EMBL" id="JADGJQ010000144">
    <property type="protein sequence ID" value="KAJ3167255.1"/>
    <property type="molecule type" value="Genomic_DNA"/>
</dbReference>
<sequence length="410" mass="43798">MPDRPNIFLPRAHVCEACGHISTRPARAPPARVFIVRRDDAPATLAAFANVNHAYLYGIRCTLTLVEQLAEAIVPELRAHAVDRALGTPRKRLKAIEASLDAAGIECARFTVERLEISAADPEQEQEEEEDDDDDDDASGLLEKKESCSDTGSYDTRTTSVSSACKTPATSGGFGRLPPEFSTAAYGGDFPSKDFTTYSHHSPPRSQQDGQQQHASRSFAPADSSSSAATSRNNNNNAETAFSLPFQTAYSALDFGMPGDDYSPTDNGAYFGFRPIADCAGEMGFDSYVDDETSLWRDRPNYYYASSSSSSSFFPREAGAASSSPSYGTDTAAAADGGGGGAGAGYGFAVSDLADATASLSLLRSMGHDVSDPTAIGFWTPGLPYIPPYPTTTGHDDDDDDDRNEKRTEE</sequence>
<gene>
    <name evidence="2" type="ORF">HDU87_001703</name>
</gene>
<organism evidence="2 3">
    <name type="scientific">Geranomyces variabilis</name>
    <dbReference type="NCBI Taxonomy" id="109894"/>
    <lineage>
        <taxon>Eukaryota</taxon>
        <taxon>Fungi</taxon>
        <taxon>Fungi incertae sedis</taxon>
        <taxon>Chytridiomycota</taxon>
        <taxon>Chytridiomycota incertae sedis</taxon>
        <taxon>Chytridiomycetes</taxon>
        <taxon>Spizellomycetales</taxon>
        <taxon>Powellomycetaceae</taxon>
        <taxon>Geranomyces</taxon>
    </lineage>
</organism>
<dbReference type="AlphaFoldDB" id="A0AAD5TC74"/>
<feature type="region of interest" description="Disordered" evidence="1">
    <location>
        <begin position="386"/>
        <end position="410"/>
    </location>
</feature>
<feature type="region of interest" description="Disordered" evidence="1">
    <location>
        <begin position="306"/>
        <end position="329"/>
    </location>
</feature>
<comment type="caution">
    <text evidence="2">The sequence shown here is derived from an EMBL/GenBank/DDBJ whole genome shotgun (WGS) entry which is preliminary data.</text>
</comment>
<feature type="region of interest" description="Disordered" evidence="1">
    <location>
        <begin position="117"/>
        <end position="238"/>
    </location>
</feature>
<name>A0AAD5TC74_9FUNG</name>
<evidence type="ECO:0000313" key="3">
    <source>
        <dbReference type="Proteomes" id="UP001212152"/>
    </source>
</evidence>